<reference evidence="2 3" key="1">
    <citation type="submission" date="2020-12" db="EMBL/GenBank/DDBJ databases">
        <title>Novel Thalassolituus-related marine hydrocarbonoclastic bacteria mediated algae-derived hydrocarbons mineralization in twilight zone of the northern South China Sea.</title>
        <authorList>
            <person name="Dong C."/>
        </authorList>
    </citation>
    <scope>NUCLEOTIDE SEQUENCE [LARGE SCALE GENOMIC DNA]</scope>
    <source>
        <strain evidence="2 3">IMCC1826</strain>
    </source>
</reference>
<gene>
    <name evidence="2" type="ORF">I9W95_16760</name>
</gene>
<evidence type="ECO:0000256" key="1">
    <source>
        <dbReference type="SAM" id="Phobius"/>
    </source>
</evidence>
<name>A0ABS7ZU60_9GAMM</name>
<dbReference type="Proteomes" id="UP000714380">
    <property type="component" value="Unassembled WGS sequence"/>
</dbReference>
<dbReference type="RefSeq" id="WP_225677008.1">
    <property type="nucleotide sequence ID" value="NZ_JAEDAH010000102.1"/>
</dbReference>
<feature type="transmembrane region" description="Helical" evidence="1">
    <location>
        <begin position="7"/>
        <end position="25"/>
    </location>
</feature>
<evidence type="ECO:0000313" key="2">
    <source>
        <dbReference type="EMBL" id="MCA6065249.1"/>
    </source>
</evidence>
<keyword evidence="3" id="KW-1185">Reference proteome</keyword>
<keyword evidence="1" id="KW-0472">Membrane</keyword>
<protein>
    <submittedName>
        <fullName evidence="2">Uncharacterized protein</fullName>
    </submittedName>
</protein>
<evidence type="ECO:0000313" key="3">
    <source>
        <dbReference type="Proteomes" id="UP000714380"/>
    </source>
</evidence>
<feature type="transmembrane region" description="Helical" evidence="1">
    <location>
        <begin position="31"/>
        <end position="47"/>
    </location>
</feature>
<sequence length="92" mass="10437">MDEFRTVAALLLFCISAYLLCNLLMAGFDGYVLLGVIGFYLASLLVLPKRRDADRSFDLDETIDLIISFPYRLLVRILRSVSVNDRDGFDPD</sequence>
<organism evidence="2 3">
    <name type="scientific">Thalassolituus marinus</name>
    <dbReference type="NCBI Taxonomy" id="671053"/>
    <lineage>
        <taxon>Bacteria</taxon>
        <taxon>Pseudomonadati</taxon>
        <taxon>Pseudomonadota</taxon>
        <taxon>Gammaproteobacteria</taxon>
        <taxon>Oceanospirillales</taxon>
        <taxon>Oceanospirillaceae</taxon>
        <taxon>Thalassolituus</taxon>
    </lineage>
</organism>
<dbReference type="EMBL" id="JAEDAH010000102">
    <property type="protein sequence ID" value="MCA6065249.1"/>
    <property type="molecule type" value="Genomic_DNA"/>
</dbReference>
<proteinExistence type="predicted"/>
<accession>A0ABS7ZU60</accession>
<keyword evidence="1" id="KW-0812">Transmembrane</keyword>
<comment type="caution">
    <text evidence="2">The sequence shown here is derived from an EMBL/GenBank/DDBJ whole genome shotgun (WGS) entry which is preliminary data.</text>
</comment>
<keyword evidence="1" id="KW-1133">Transmembrane helix</keyword>